<dbReference type="OMA" id="HDRQFVN"/>
<dbReference type="InterPro" id="IPR027417">
    <property type="entry name" value="P-loop_NTPase"/>
</dbReference>
<feature type="domain" description="ABC transporter" evidence="6">
    <location>
        <begin position="185"/>
        <end position="405"/>
    </location>
</feature>
<evidence type="ECO:0000313" key="7">
    <source>
        <dbReference type="EMBL" id="EJK72057.1"/>
    </source>
</evidence>
<evidence type="ECO:0000256" key="5">
    <source>
        <dbReference type="SAM" id="MobiDB-lite"/>
    </source>
</evidence>
<comment type="caution">
    <text evidence="7">The sequence shown here is derived from an EMBL/GenBank/DDBJ whole genome shotgun (WGS) entry which is preliminary data.</text>
</comment>
<protein>
    <recommendedName>
        <fullName evidence="6">ABC transporter domain-containing protein</fullName>
    </recommendedName>
</protein>
<dbReference type="EMBL" id="AGNL01006417">
    <property type="protein sequence ID" value="EJK72057.1"/>
    <property type="molecule type" value="Genomic_DNA"/>
</dbReference>
<dbReference type="SMART" id="SM00382">
    <property type="entry name" value="AAA"/>
    <property type="match status" value="1"/>
</dbReference>
<keyword evidence="2" id="KW-0547">Nucleotide-binding</keyword>
<evidence type="ECO:0000259" key="6">
    <source>
        <dbReference type="PROSITE" id="PS50893"/>
    </source>
</evidence>
<dbReference type="GO" id="GO:0003677">
    <property type="term" value="F:DNA binding"/>
    <property type="evidence" value="ECO:0007669"/>
    <property type="project" value="InterPro"/>
</dbReference>
<dbReference type="eggNOG" id="KOG0062">
    <property type="taxonomic scope" value="Eukaryota"/>
</dbReference>
<dbReference type="Pfam" id="PF16326">
    <property type="entry name" value="ABC_tran_CTD"/>
    <property type="match status" value="1"/>
</dbReference>
<evidence type="ECO:0000313" key="8">
    <source>
        <dbReference type="Proteomes" id="UP000266841"/>
    </source>
</evidence>
<dbReference type="GO" id="GO:0016887">
    <property type="term" value="F:ATP hydrolysis activity"/>
    <property type="evidence" value="ECO:0007669"/>
    <property type="project" value="InterPro"/>
</dbReference>
<dbReference type="Pfam" id="PF12848">
    <property type="entry name" value="ABC_tran_Xtn"/>
    <property type="match status" value="1"/>
</dbReference>
<keyword evidence="8" id="KW-1185">Reference proteome</keyword>
<feature type="coiled-coil region" evidence="4">
    <location>
        <begin position="451"/>
        <end position="510"/>
    </location>
</feature>
<evidence type="ECO:0000256" key="3">
    <source>
        <dbReference type="ARBA" id="ARBA00022840"/>
    </source>
</evidence>
<feature type="region of interest" description="Disordered" evidence="5">
    <location>
        <begin position="405"/>
        <end position="435"/>
    </location>
</feature>
<keyword evidence="4" id="KW-0175">Coiled coil</keyword>
<dbReference type="InterPro" id="IPR017871">
    <property type="entry name" value="ABC_transporter-like_CS"/>
</dbReference>
<dbReference type="InterPro" id="IPR032781">
    <property type="entry name" value="ABC_tran_Xtn"/>
</dbReference>
<sequence>MDSNDGWDVLTRADEISTRLRVRHLEDQPLASLSGGERKRVALAAGLVRDPGGCRYISDLALEYKFDNPSHPASQPRQTSAFLQETCSSILELDRGNFYLHDGNYNKFVEGKEERLALEDQAYRVAKGKYKQELEWMRRQPQGRQTKSNARQDAFYRLEKSTKPRVKDASLELSGSQRRLGGNILKLRNVSLKFGENKMLDDFSYDFNRGDRIGVVGRNGVGKSTFIRMLTGDQAVDSGTIEAGDTVSFGVYDQMGIPFLDENQNVLDFVKERVESSTGASMAEAPQEAMKLLRQFQFPRQRWQERVSMLSGGERRRLQLLSVLTKRPNFLILDEPTNDIDLDTLRALEEYLEEYKGVLVIVSHDRLFTDKVTKHLFVFEGDGVVKDYLGSLTDYADCLVEQERRAGSAESSGSGDAGRKAAYKEDNKARNERRNAIKKKKRELGRIEPAIDRLKEKAGGIQAEIDSSADEGWTVLADLTDRLNAVNDEIDGMEMEWLALAEELQELEEEEASGGGATE</sequence>
<name>K0TLQ8_THAOC</name>
<dbReference type="Proteomes" id="UP000266841">
    <property type="component" value="Unassembled WGS sequence"/>
</dbReference>
<dbReference type="SUPFAM" id="SSF52540">
    <property type="entry name" value="P-loop containing nucleoside triphosphate hydrolases"/>
    <property type="match status" value="2"/>
</dbReference>
<feature type="compositionally biased region" description="Basic and acidic residues" evidence="5">
    <location>
        <begin position="417"/>
        <end position="435"/>
    </location>
</feature>
<dbReference type="PROSITE" id="PS00211">
    <property type="entry name" value="ABC_TRANSPORTER_1"/>
    <property type="match status" value="1"/>
</dbReference>
<dbReference type="FunFam" id="3.40.50.300:FF:000183">
    <property type="entry name" value="ABC transporter ATP-binding protein yjjK"/>
    <property type="match status" value="1"/>
</dbReference>
<dbReference type="PROSITE" id="PS50893">
    <property type="entry name" value="ABC_TRANSPORTER_2"/>
    <property type="match status" value="1"/>
</dbReference>
<accession>K0TLQ8</accession>
<dbReference type="CDD" id="cd03221">
    <property type="entry name" value="ABCF_EF-3"/>
    <property type="match status" value="1"/>
</dbReference>
<dbReference type="Pfam" id="PF00005">
    <property type="entry name" value="ABC_tran"/>
    <property type="match status" value="1"/>
</dbReference>
<gene>
    <name evidence="7" type="ORF">THAOC_06454</name>
</gene>
<dbReference type="OrthoDB" id="6500128at2759"/>
<evidence type="ECO:0000256" key="2">
    <source>
        <dbReference type="ARBA" id="ARBA00022741"/>
    </source>
</evidence>
<evidence type="ECO:0000256" key="4">
    <source>
        <dbReference type="SAM" id="Coils"/>
    </source>
</evidence>
<dbReference type="PANTHER" id="PTHR42855:SF1">
    <property type="entry name" value="ABC TRANSPORTER DOMAIN-CONTAINING PROTEIN"/>
    <property type="match status" value="1"/>
</dbReference>
<organism evidence="7 8">
    <name type="scientific">Thalassiosira oceanica</name>
    <name type="common">Marine diatom</name>
    <dbReference type="NCBI Taxonomy" id="159749"/>
    <lineage>
        <taxon>Eukaryota</taxon>
        <taxon>Sar</taxon>
        <taxon>Stramenopiles</taxon>
        <taxon>Ochrophyta</taxon>
        <taxon>Bacillariophyta</taxon>
        <taxon>Coscinodiscophyceae</taxon>
        <taxon>Thalassiosirophycidae</taxon>
        <taxon>Thalassiosirales</taxon>
        <taxon>Thalassiosiraceae</taxon>
        <taxon>Thalassiosira</taxon>
    </lineage>
</organism>
<proteinExistence type="predicted"/>
<dbReference type="InterPro" id="IPR003593">
    <property type="entry name" value="AAA+_ATPase"/>
</dbReference>
<dbReference type="GO" id="GO:0005524">
    <property type="term" value="F:ATP binding"/>
    <property type="evidence" value="ECO:0007669"/>
    <property type="project" value="UniProtKB-KW"/>
</dbReference>
<dbReference type="AlphaFoldDB" id="K0TLQ8"/>
<dbReference type="Gene3D" id="3.40.50.300">
    <property type="entry name" value="P-loop containing nucleotide triphosphate hydrolases"/>
    <property type="match status" value="2"/>
</dbReference>
<keyword evidence="1" id="KW-0677">Repeat</keyword>
<evidence type="ECO:0000256" key="1">
    <source>
        <dbReference type="ARBA" id="ARBA00022737"/>
    </source>
</evidence>
<dbReference type="InterPro" id="IPR003439">
    <property type="entry name" value="ABC_transporter-like_ATP-bd"/>
</dbReference>
<keyword evidence="3" id="KW-0067">ATP-binding</keyword>
<dbReference type="InterPro" id="IPR032524">
    <property type="entry name" value="ABC_tran_C"/>
</dbReference>
<dbReference type="PANTHER" id="PTHR42855">
    <property type="entry name" value="ABC TRANSPORTER ATP-BINDING SUBUNIT"/>
    <property type="match status" value="1"/>
</dbReference>
<dbReference type="InterPro" id="IPR051309">
    <property type="entry name" value="ABCF_ATPase"/>
</dbReference>
<reference evidence="7 8" key="1">
    <citation type="journal article" date="2012" name="Genome Biol.">
        <title>Genome and low-iron response of an oceanic diatom adapted to chronic iron limitation.</title>
        <authorList>
            <person name="Lommer M."/>
            <person name="Specht M."/>
            <person name="Roy A.S."/>
            <person name="Kraemer L."/>
            <person name="Andreson R."/>
            <person name="Gutowska M.A."/>
            <person name="Wolf J."/>
            <person name="Bergner S.V."/>
            <person name="Schilhabel M.B."/>
            <person name="Klostermeier U.C."/>
            <person name="Beiko R.G."/>
            <person name="Rosenstiel P."/>
            <person name="Hippler M."/>
            <person name="Laroche J."/>
        </authorList>
    </citation>
    <scope>NUCLEOTIDE SEQUENCE [LARGE SCALE GENOMIC DNA]</scope>
    <source>
        <strain evidence="7 8">CCMP1005</strain>
    </source>
</reference>